<name>A0A7Y9ZBT3_9MICO</name>
<keyword evidence="3" id="KW-0460">Magnesium</keyword>
<dbReference type="PRINTS" id="PR00413">
    <property type="entry name" value="HADHALOGNASE"/>
</dbReference>
<keyword evidence="2 4" id="KW-0378">Hydrolase</keyword>
<dbReference type="PANTHER" id="PTHR46470">
    <property type="entry name" value="N-ACYLNEURAMINATE-9-PHOSPHATASE"/>
    <property type="match status" value="1"/>
</dbReference>
<dbReference type="NCBIfam" id="TIGR01509">
    <property type="entry name" value="HAD-SF-IA-v3"/>
    <property type="match status" value="1"/>
</dbReference>
<evidence type="ECO:0000313" key="4">
    <source>
        <dbReference type="EMBL" id="NYI41703.1"/>
    </source>
</evidence>
<accession>A0A7Y9ZBT3</accession>
<dbReference type="Gene3D" id="1.20.120.710">
    <property type="entry name" value="Haloacid dehalogenase hydrolase-like domain"/>
    <property type="match status" value="1"/>
</dbReference>
<reference evidence="4 5" key="1">
    <citation type="submission" date="2020-07" db="EMBL/GenBank/DDBJ databases">
        <title>Sequencing the genomes of 1000 actinobacteria strains.</title>
        <authorList>
            <person name="Klenk H.-P."/>
        </authorList>
    </citation>
    <scope>NUCLEOTIDE SEQUENCE [LARGE SCALE GENOMIC DNA]</scope>
    <source>
        <strain evidence="4 5">DSM 19970</strain>
    </source>
</reference>
<evidence type="ECO:0000313" key="5">
    <source>
        <dbReference type="Proteomes" id="UP000547973"/>
    </source>
</evidence>
<dbReference type="SUPFAM" id="SSF56784">
    <property type="entry name" value="HAD-like"/>
    <property type="match status" value="1"/>
</dbReference>
<organism evidence="4 5">
    <name type="scientific">Demequina lutea</name>
    <dbReference type="NCBI Taxonomy" id="431489"/>
    <lineage>
        <taxon>Bacteria</taxon>
        <taxon>Bacillati</taxon>
        <taxon>Actinomycetota</taxon>
        <taxon>Actinomycetes</taxon>
        <taxon>Micrococcales</taxon>
        <taxon>Demequinaceae</taxon>
        <taxon>Demequina</taxon>
    </lineage>
</organism>
<dbReference type="SFLD" id="SFLDS00003">
    <property type="entry name" value="Haloacid_Dehalogenase"/>
    <property type="match status" value="1"/>
</dbReference>
<dbReference type="Pfam" id="PF00702">
    <property type="entry name" value="Hydrolase"/>
    <property type="match status" value="1"/>
</dbReference>
<evidence type="ECO:0000256" key="1">
    <source>
        <dbReference type="ARBA" id="ARBA00001946"/>
    </source>
</evidence>
<keyword evidence="5" id="KW-1185">Reference proteome</keyword>
<dbReference type="Proteomes" id="UP000547973">
    <property type="component" value="Unassembled WGS sequence"/>
</dbReference>
<dbReference type="NCBIfam" id="TIGR01549">
    <property type="entry name" value="HAD-SF-IA-v1"/>
    <property type="match status" value="1"/>
</dbReference>
<dbReference type="InterPro" id="IPR023214">
    <property type="entry name" value="HAD_sf"/>
</dbReference>
<dbReference type="SFLD" id="SFLDG01129">
    <property type="entry name" value="C1.5:_HAD__Beta-PGM__Phosphata"/>
    <property type="match status" value="1"/>
</dbReference>
<dbReference type="GO" id="GO:0044281">
    <property type="term" value="P:small molecule metabolic process"/>
    <property type="evidence" value="ECO:0007669"/>
    <property type="project" value="UniProtKB-ARBA"/>
</dbReference>
<dbReference type="EMBL" id="JACBZO010000001">
    <property type="protein sequence ID" value="NYI41703.1"/>
    <property type="molecule type" value="Genomic_DNA"/>
</dbReference>
<evidence type="ECO:0000256" key="2">
    <source>
        <dbReference type="ARBA" id="ARBA00022801"/>
    </source>
</evidence>
<comment type="cofactor">
    <cofactor evidence="1">
        <name>Mg(2+)</name>
        <dbReference type="ChEBI" id="CHEBI:18420"/>
    </cofactor>
</comment>
<dbReference type="InterPro" id="IPR036412">
    <property type="entry name" value="HAD-like_sf"/>
</dbReference>
<dbReference type="AlphaFoldDB" id="A0A7Y9ZBT3"/>
<comment type="caution">
    <text evidence="4">The sequence shown here is derived from an EMBL/GenBank/DDBJ whole genome shotgun (WGS) entry which is preliminary data.</text>
</comment>
<sequence>MTDIRAFGFDLDGTLLDHRGAASQAADALLRGLGVEPSDATRALWFAADEAQFEAWRAGRIGFQDDRRRRLQMVLPEVGVPVPGDDALDALFEIFLRAYRDAWRAFPDAAPVLTSLRMQGFRIGVLTNGGEEQQVAKLRTVGLYDLVDTVCTSEAIGVHKPDARAFEALASRLGVAPSQCFFVGDNPDHDVAGARAAGMPAALIDRYREGAEGLASVLPIEVVGR</sequence>
<dbReference type="InterPro" id="IPR006439">
    <property type="entry name" value="HAD-SF_hydro_IA"/>
</dbReference>
<dbReference type="RefSeq" id="WP_179398056.1">
    <property type="nucleotide sequence ID" value="NZ_JACBZO010000001.1"/>
</dbReference>
<proteinExistence type="predicted"/>
<dbReference type="InterPro" id="IPR051400">
    <property type="entry name" value="HAD-like_hydrolase"/>
</dbReference>
<evidence type="ECO:0000256" key="3">
    <source>
        <dbReference type="ARBA" id="ARBA00022842"/>
    </source>
</evidence>
<gene>
    <name evidence="4" type="ORF">BKA03_001822</name>
</gene>
<dbReference type="GO" id="GO:0016787">
    <property type="term" value="F:hydrolase activity"/>
    <property type="evidence" value="ECO:0007669"/>
    <property type="project" value="UniProtKB-KW"/>
</dbReference>
<dbReference type="PANTHER" id="PTHR46470:SF4">
    <property type="entry name" value="5-AMINO-6-(5-PHOSPHO-D-RIBITYLAMINO)URACIL PHOSPHATASE YIGB"/>
    <property type="match status" value="1"/>
</dbReference>
<dbReference type="Gene3D" id="3.40.50.1000">
    <property type="entry name" value="HAD superfamily/HAD-like"/>
    <property type="match status" value="1"/>
</dbReference>
<protein>
    <submittedName>
        <fullName evidence="4">Putative hydrolase of the HAD superfamily</fullName>
    </submittedName>
</protein>